<feature type="domain" description="TM2" evidence="7">
    <location>
        <begin position="57"/>
        <end position="105"/>
    </location>
</feature>
<evidence type="ECO:0000256" key="1">
    <source>
        <dbReference type="ARBA" id="ARBA00004141"/>
    </source>
</evidence>
<proteinExistence type="predicted"/>
<name>A0ABW5ZN44_9FLAO</name>
<evidence type="ECO:0000256" key="3">
    <source>
        <dbReference type="ARBA" id="ARBA00022989"/>
    </source>
</evidence>
<dbReference type="RefSeq" id="WP_194507913.1">
    <property type="nucleotide sequence ID" value="NZ_JADILU010000003.1"/>
</dbReference>
<comment type="caution">
    <text evidence="8">The sequence shown here is derived from an EMBL/GenBank/DDBJ whole genome shotgun (WGS) entry which is preliminary data.</text>
</comment>
<keyword evidence="3 5" id="KW-1133">Transmembrane helix</keyword>
<evidence type="ECO:0000256" key="4">
    <source>
        <dbReference type="ARBA" id="ARBA00023136"/>
    </source>
</evidence>
<feature type="signal peptide" evidence="6">
    <location>
        <begin position="1"/>
        <end position="21"/>
    </location>
</feature>
<dbReference type="Proteomes" id="UP001597548">
    <property type="component" value="Unassembled WGS sequence"/>
</dbReference>
<keyword evidence="2 5" id="KW-0812">Transmembrane</keyword>
<feature type="transmembrane region" description="Helical" evidence="5">
    <location>
        <begin position="60"/>
        <end position="78"/>
    </location>
</feature>
<feature type="transmembrane region" description="Helical" evidence="5">
    <location>
        <begin position="85"/>
        <end position="108"/>
    </location>
</feature>
<evidence type="ECO:0000313" key="8">
    <source>
        <dbReference type="EMBL" id="MFD2914394.1"/>
    </source>
</evidence>
<comment type="subcellular location">
    <subcellularLocation>
        <location evidence="1">Membrane</location>
        <topology evidence="1">Multi-pass membrane protein</topology>
    </subcellularLocation>
</comment>
<keyword evidence="4 5" id="KW-0472">Membrane</keyword>
<dbReference type="EMBL" id="JBHUOS010000001">
    <property type="protein sequence ID" value="MFD2914394.1"/>
    <property type="molecule type" value="Genomic_DNA"/>
</dbReference>
<evidence type="ECO:0000256" key="5">
    <source>
        <dbReference type="SAM" id="Phobius"/>
    </source>
</evidence>
<keyword evidence="9" id="KW-1185">Reference proteome</keyword>
<gene>
    <name evidence="8" type="ORF">ACFS29_01990</name>
</gene>
<dbReference type="Pfam" id="PF05154">
    <property type="entry name" value="TM2"/>
    <property type="match status" value="1"/>
</dbReference>
<dbReference type="InterPro" id="IPR007829">
    <property type="entry name" value="TM2"/>
</dbReference>
<protein>
    <submittedName>
        <fullName evidence="8">TM2 domain-containing protein</fullName>
    </submittedName>
</protein>
<evidence type="ECO:0000256" key="2">
    <source>
        <dbReference type="ARBA" id="ARBA00022692"/>
    </source>
</evidence>
<accession>A0ABW5ZN44</accession>
<evidence type="ECO:0000313" key="9">
    <source>
        <dbReference type="Proteomes" id="UP001597548"/>
    </source>
</evidence>
<evidence type="ECO:0000259" key="7">
    <source>
        <dbReference type="Pfam" id="PF05154"/>
    </source>
</evidence>
<evidence type="ECO:0000256" key="6">
    <source>
        <dbReference type="SAM" id="SignalP"/>
    </source>
</evidence>
<feature type="chain" id="PRO_5045812406" evidence="6">
    <location>
        <begin position="22"/>
        <end position="112"/>
    </location>
</feature>
<organism evidence="8 9">
    <name type="scientific">Psychroserpens luteus</name>
    <dbReference type="NCBI Taxonomy" id="1434066"/>
    <lineage>
        <taxon>Bacteria</taxon>
        <taxon>Pseudomonadati</taxon>
        <taxon>Bacteroidota</taxon>
        <taxon>Flavobacteriia</taxon>
        <taxon>Flavobacteriales</taxon>
        <taxon>Flavobacteriaceae</taxon>
        <taxon>Psychroserpens</taxon>
    </lineage>
</organism>
<sequence length="112" mass="12576">MKFKFLLSFLFFFGAITLSHASFPVKRTVATTTTLSDNISSDVGSDEFYSPAAKASDDKVVGILLWVFLWPFAAHRWYYGKPIGWNILFILTFGGLGVWAIVDLVNIITDNF</sequence>
<keyword evidence="6" id="KW-0732">Signal</keyword>
<reference evidence="9" key="1">
    <citation type="journal article" date="2019" name="Int. J. Syst. Evol. Microbiol.">
        <title>The Global Catalogue of Microorganisms (GCM) 10K type strain sequencing project: providing services to taxonomists for standard genome sequencing and annotation.</title>
        <authorList>
            <consortium name="The Broad Institute Genomics Platform"/>
            <consortium name="The Broad Institute Genome Sequencing Center for Infectious Disease"/>
            <person name="Wu L."/>
            <person name="Ma J."/>
        </authorList>
    </citation>
    <scope>NUCLEOTIDE SEQUENCE [LARGE SCALE GENOMIC DNA]</scope>
    <source>
        <strain evidence="9">KCTC 32514</strain>
    </source>
</reference>